<evidence type="ECO:0000256" key="4">
    <source>
        <dbReference type="ARBA" id="ARBA00008233"/>
    </source>
</evidence>
<comment type="similarity">
    <text evidence="4">Belongs to the MIEAP family.</text>
</comment>
<dbReference type="KEGG" id="bfo:118413686"/>
<dbReference type="GO" id="GO:0005759">
    <property type="term" value="C:mitochondrial matrix"/>
    <property type="evidence" value="ECO:0007669"/>
    <property type="project" value="UniProtKB-SubCell"/>
</dbReference>
<dbReference type="RefSeq" id="XP_035673106.1">
    <property type="nucleotide sequence ID" value="XM_035817213.1"/>
</dbReference>
<keyword evidence="10" id="KW-0496">Mitochondrion</keyword>
<keyword evidence="6" id="KW-0963">Cytoplasm</keyword>
<evidence type="ECO:0000259" key="15">
    <source>
        <dbReference type="Pfam" id="PF16026"/>
    </source>
</evidence>
<reference evidence="17" key="2">
    <citation type="submission" date="2025-08" db="UniProtKB">
        <authorList>
            <consortium name="RefSeq"/>
        </authorList>
    </citation>
    <scope>IDENTIFICATION</scope>
    <source>
        <strain evidence="17">S238N-H82</strain>
        <tissue evidence="17">Testes</tissue>
    </source>
</reference>
<name>A0A9J7KZG4_BRAFL</name>
<accession>A0A9J7KZG4</accession>
<evidence type="ECO:0000256" key="14">
    <source>
        <dbReference type="SAM" id="MobiDB-lite"/>
    </source>
</evidence>
<keyword evidence="16" id="KW-1185">Reference proteome</keyword>
<dbReference type="GO" id="GO:0035694">
    <property type="term" value="P:mitochondrial protein catabolic process"/>
    <property type="evidence" value="ECO:0000318"/>
    <property type="project" value="GO_Central"/>
</dbReference>
<comment type="subcellular location">
    <subcellularLocation>
        <location evidence="3">Cytoplasm</location>
    </subcellularLocation>
    <subcellularLocation>
        <location evidence="2">Mitochondrion matrix</location>
    </subcellularLocation>
    <subcellularLocation>
        <location evidence="1">Mitochondrion outer membrane</location>
    </subcellularLocation>
</comment>
<evidence type="ECO:0000256" key="11">
    <source>
        <dbReference type="ARBA" id="ARBA00023136"/>
    </source>
</evidence>
<proteinExistence type="inferred from homology"/>
<evidence type="ECO:0000256" key="10">
    <source>
        <dbReference type="ARBA" id="ARBA00023128"/>
    </source>
</evidence>
<dbReference type="GeneID" id="118413686"/>
<evidence type="ECO:0000256" key="2">
    <source>
        <dbReference type="ARBA" id="ARBA00004305"/>
    </source>
</evidence>
<evidence type="ECO:0000313" key="16">
    <source>
        <dbReference type="Proteomes" id="UP000001554"/>
    </source>
</evidence>
<evidence type="ECO:0000256" key="8">
    <source>
        <dbReference type="ARBA" id="ARBA00023054"/>
    </source>
</evidence>
<dbReference type="Proteomes" id="UP000001554">
    <property type="component" value="Chromosome 4"/>
</dbReference>
<dbReference type="GO" id="GO:0008289">
    <property type="term" value="F:lipid binding"/>
    <property type="evidence" value="ECO:0007669"/>
    <property type="project" value="UniProtKB-KW"/>
</dbReference>
<dbReference type="InterPro" id="IPR026169">
    <property type="entry name" value="MIEAP"/>
</dbReference>
<dbReference type="PANTHER" id="PTHR21771">
    <property type="entry name" value="MITOCHONDRIA-EATING PROTEIN-RELATED"/>
    <property type="match status" value="1"/>
</dbReference>
<keyword evidence="9" id="KW-0446">Lipid-binding</keyword>
<keyword evidence="11" id="KW-0472">Membrane</keyword>
<dbReference type="Pfam" id="PF16026">
    <property type="entry name" value="MIEAP"/>
    <property type="match status" value="1"/>
</dbReference>
<dbReference type="AlphaFoldDB" id="A0A9J7KZG4"/>
<evidence type="ECO:0000256" key="13">
    <source>
        <dbReference type="SAM" id="Coils"/>
    </source>
</evidence>
<feature type="domain" description="Mitochondria-eating protein C-terminal" evidence="15">
    <location>
        <begin position="552"/>
        <end position="753"/>
    </location>
</feature>
<evidence type="ECO:0000256" key="6">
    <source>
        <dbReference type="ARBA" id="ARBA00022490"/>
    </source>
</evidence>
<evidence type="ECO:0000256" key="7">
    <source>
        <dbReference type="ARBA" id="ARBA00022787"/>
    </source>
</evidence>
<sequence>MWRSRQGSDQENNTRALHQHPSYRLLFHCWDLLENTWRCLWKNINRSGCGCARCGILHASWHRCGTSMSGGKVRVKSSKPRANLRIPWRDSTWLTGSSSSTSPPSRAEIHALSPGSVLRKVALLYQKRNLDEIVCMLESLSPVTLSTLATELPMDVFMDEFPQTLPILRIFYVKLADLDHFPIGMPDVITLMLHLAVYTSEHNMTYTPAGGQWLLAAHQTQHLYRCCNDIIGIANRVYPEVRSRLRAKKEQVATCLRGLGEHGMVTYEDSLMHLSDCLLTECNRSLTVLKSTVTALDEMKLPEKSHHHDRKHASTSCGHQRLLSLNVRDIQDRLIRNKSLMNAVDRTAASRSQLAHFVHLLSERIEADKEALRTTTELRKQLHVLKLDNKVGLLLTTLSRGLDMILKMNPAHVQSSPNGQAGGDSGGADSLHLHGGAAVDSSPTERSPTERQPTEHCADVIIQEEPLPGIVHKRKLAMESSNPQSVSNTATIPSADVRNNELTVLKEQYAKAKATITQLQKRERNLLDKLTTQARRQIQRGCKFEDISLTARPTQLVRRYETLYTQSRVDALDSMDAILRRDGFYVQDNLKNKIAFTVMLLSYRCAEERLSELRSSVFRLLPVPEGAASPRQKASAAELDGCINNYLCTAADSWDTGACYQDVVGKLCECLQEFSALQESGSVTSYIRECVQLSWALCVQTPPLTLHYSDAVFNPSLHERFHSSDPSSDKIRDFLWPALMEEQTCLHKGVIMTGEEEHRL</sequence>
<feature type="region of interest" description="Disordered" evidence="14">
    <location>
        <begin position="413"/>
        <end position="454"/>
    </location>
</feature>
<keyword evidence="7" id="KW-1000">Mitochondrion outer membrane</keyword>
<dbReference type="OrthoDB" id="6047381at2759"/>
<dbReference type="InterPro" id="IPR031981">
    <property type="entry name" value="MIEAP_C"/>
</dbReference>
<dbReference type="PANTHER" id="PTHR21771:SF1">
    <property type="entry name" value="MITOCHONDRIA-EATING PROTEIN"/>
    <property type="match status" value="1"/>
</dbReference>
<organism evidence="16 17">
    <name type="scientific">Branchiostoma floridae</name>
    <name type="common">Florida lancelet</name>
    <name type="synonym">Amphioxus</name>
    <dbReference type="NCBI Taxonomy" id="7739"/>
    <lineage>
        <taxon>Eukaryota</taxon>
        <taxon>Metazoa</taxon>
        <taxon>Chordata</taxon>
        <taxon>Cephalochordata</taxon>
        <taxon>Leptocardii</taxon>
        <taxon>Amphioxiformes</taxon>
        <taxon>Branchiostomatidae</taxon>
        <taxon>Branchiostoma</taxon>
    </lineage>
</organism>
<evidence type="ECO:0000256" key="9">
    <source>
        <dbReference type="ARBA" id="ARBA00023121"/>
    </source>
</evidence>
<evidence type="ECO:0000256" key="1">
    <source>
        <dbReference type="ARBA" id="ARBA00004294"/>
    </source>
</evidence>
<evidence type="ECO:0000256" key="3">
    <source>
        <dbReference type="ARBA" id="ARBA00004496"/>
    </source>
</evidence>
<reference evidence="16" key="1">
    <citation type="journal article" date="2020" name="Nat. Ecol. Evol.">
        <title>Deeply conserved synteny resolves early events in vertebrate evolution.</title>
        <authorList>
            <person name="Simakov O."/>
            <person name="Marletaz F."/>
            <person name="Yue J.X."/>
            <person name="O'Connell B."/>
            <person name="Jenkins J."/>
            <person name="Brandt A."/>
            <person name="Calef R."/>
            <person name="Tung C.H."/>
            <person name="Huang T.K."/>
            <person name="Schmutz J."/>
            <person name="Satoh N."/>
            <person name="Yu J.K."/>
            <person name="Putnam N.H."/>
            <person name="Green R.E."/>
            <person name="Rokhsar D.S."/>
        </authorList>
    </citation>
    <scope>NUCLEOTIDE SEQUENCE [LARGE SCALE GENOMIC DNA]</scope>
    <source>
        <strain evidence="16">S238N-H82</strain>
    </source>
</reference>
<dbReference type="GO" id="GO:0035695">
    <property type="term" value="P:mitophagy by internal vacuole formation"/>
    <property type="evidence" value="ECO:0000318"/>
    <property type="project" value="GO_Central"/>
</dbReference>
<dbReference type="OMA" id="RYSAGCQ"/>
<evidence type="ECO:0000256" key="5">
    <source>
        <dbReference type="ARBA" id="ARBA00019863"/>
    </source>
</evidence>
<gene>
    <name evidence="17" type="primary">LOC118413686</name>
</gene>
<evidence type="ECO:0000313" key="17">
    <source>
        <dbReference type="RefSeq" id="XP_035673106.1"/>
    </source>
</evidence>
<protein>
    <recommendedName>
        <fullName evidence="5">Mitochondria-eating protein</fullName>
    </recommendedName>
    <alternativeName>
        <fullName evidence="12">Spermatogenesis-associated protein 18</fullName>
    </alternativeName>
</protein>
<keyword evidence="8 13" id="KW-0175">Coiled coil</keyword>
<evidence type="ECO:0000256" key="12">
    <source>
        <dbReference type="ARBA" id="ARBA00032687"/>
    </source>
</evidence>
<feature type="coiled-coil region" evidence="13">
    <location>
        <begin position="502"/>
        <end position="529"/>
    </location>
</feature>
<dbReference type="GO" id="GO:0005741">
    <property type="term" value="C:mitochondrial outer membrane"/>
    <property type="evidence" value="ECO:0000318"/>
    <property type="project" value="GO_Central"/>
</dbReference>